<dbReference type="Gene3D" id="1.10.510.10">
    <property type="entry name" value="Transferase(Phosphotransferase) domain 1"/>
    <property type="match status" value="1"/>
</dbReference>
<dbReference type="OrthoDB" id="9814968at2"/>
<evidence type="ECO:0000256" key="1">
    <source>
        <dbReference type="ARBA" id="ARBA00022527"/>
    </source>
</evidence>
<feature type="domain" description="Protein kinase" evidence="7">
    <location>
        <begin position="104"/>
        <end position="356"/>
    </location>
</feature>
<dbReference type="InterPro" id="IPR017441">
    <property type="entry name" value="Protein_kinase_ATP_BS"/>
</dbReference>
<evidence type="ECO:0000256" key="2">
    <source>
        <dbReference type="ARBA" id="ARBA00022679"/>
    </source>
</evidence>
<reference evidence="8 9" key="1">
    <citation type="submission" date="2019-01" db="EMBL/GenBank/DDBJ databases">
        <title>Draft genome sequence of Dictyobacter sp. Uno17.</title>
        <authorList>
            <person name="Wang C.M."/>
            <person name="Zheng Y."/>
            <person name="Sakai Y."/>
            <person name="Abe K."/>
            <person name="Yokota A."/>
            <person name="Yabe S."/>
        </authorList>
    </citation>
    <scope>NUCLEOTIDE SEQUENCE [LARGE SCALE GENOMIC DNA]</scope>
    <source>
        <strain evidence="8 9">Uno17</strain>
    </source>
</reference>
<organism evidence="8 9">
    <name type="scientific">Dictyobacter arantiisoli</name>
    <dbReference type="NCBI Taxonomy" id="2014874"/>
    <lineage>
        <taxon>Bacteria</taxon>
        <taxon>Bacillati</taxon>
        <taxon>Chloroflexota</taxon>
        <taxon>Ktedonobacteria</taxon>
        <taxon>Ktedonobacterales</taxon>
        <taxon>Dictyobacteraceae</taxon>
        <taxon>Dictyobacter</taxon>
    </lineage>
</organism>
<keyword evidence="2" id="KW-0808">Transferase</keyword>
<dbReference type="SUPFAM" id="SSF56112">
    <property type="entry name" value="Protein kinase-like (PK-like)"/>
    <property type="match status" value="1"/>
</dbReference>
<protein>
    <recommendedName>
        <fullName evidence="7">Protein kinase domain-containing protein</fullName>
    </recommendedName>
</protein>
<dbReference type="Pfam" id="PF00069">
    <property type="entry name" value="Pkinase"/>
    <property type="match status" value="1"/>
</dbReference>
<accession>A0A5A5TIT7</accession>
<dbReference type="EMBL" id="BIXY01000118">
    <property type="protein sequence ID" value="GCF11520.1"/>
    <property type="molecule type" value="Genomic_DNA"/>
</dbReference>
<dbReference type="GO" id="GO:0004674">
    <property type="term" value="F:protein serine/threonine kinase activity"/>
    <property type="evidence" value="ECO:0007669"/>
    <property type="project" value="UniProtKB-KW"/>
</dbReference>
<dbReference type="GO" id="GO:0005524">
    <property type="term" value="F:ATP binding"/>
    <property type="evidence" value="ECO:0007669"/>
    <property type="project" value="UniProtKB-UniRule"/>
</dbReference>
<evidence type="ECO:0000256" key="6">
    <source>
        <dbReference type="PROSITE-ProRule" id="PRU10141"/>
    </source>
</evidence>
<dbReference type="PROSITE" id="PS50011">
    <property type="entry name" value="PROTEIN_KINASE_DOM"/>
    <property type="match status" value="1"/>
</dbReference>
<keyword evidence="9" id="KW-1185">Reference proteome</keyword>
<dbReference type="AlphaFoldDB" id="A0A5A5TIT7"/>
<keyword evidence="4" id="KW-0418">Kinase</keyword>
<keyword evidence="3 6" id="KW-0547">Nucleotide-binding</keyword>
<evidence type="ECO:0000256" key="5">
    <source>
        <dbReference type="ARBA" id="ARBA00022840"/>
    </source>
</evidence>
<evidence type="ECO:0000256" key="4">
    <source>
        <dbReference type="ARBA" id="ARBA00022777"/>
    </source>
</evidence>
<evidence type="ECO:0000256" key="3">
    <source>
        <dbReference type="ARBA" id="ARBA00022741"/>
    </source>
</evidence>
<evidence type="ECO:0000313" key="9">
    <source>
        <dbReference type="Proteomes" id="UP000322530"/>
    </source>
</evidence>
<sequence length="356" mass="40056">MDNRRFGTTDVPAHTVPDIVLQKPDHSFLYEKGMHESQEASDSRAIPQPLSEWYRGLGSDGEQVLRNANLFSQPPEHVLYLKQVPKDVPPLDDKYVIRSGSSTFQVERVVGQGLNGRTYSAVDNTNQRVVIKELVFAKDLRIFPQPGNLNWALERFCKEAHILGKLNDSHFPRLIQEGVIETSSVYRKNPHLETPIAVTEKRFLIVMEHITGSHLDTTWRDHLQDSQDSLSVAKTALTISAELTKSLEILHTNDIRHGDFHAGNVMIQSDGMLKLIDFGSAKENATQLEKNEDLEGMGKVLTELFVSESSSRYLGNHLPAQLRDTIGTIAADLRSAQSRYDARSLRIQLEKLARAL</sequence>
<comment type="caution">
    <text evidence="8">The sequence shown here is derived from an EMBL/GenBank/DDBJ whole genome shotgun (WGS) entry which is preliminary data.</text>
</comment>
<dbReference type="SMART" id="SM00220">
    <property type="entry name" value="S_TKc"/>
    <property type="match status" value="1"/>
</dbReference>
<evidence type="ECO:0000313" key="8">
    <source>
        <dbReference type="EMBL" id="GCF11520.1"/>
    </source>
</evidence>
<name>A0A5A5TIT7_9CHLR</name>
<dbReference type="InterPro" id="IPR011009">
    <property type="entry name" value="Kinase-like_dom_sf"/>
</dbReference>
<evidence type="ECO:0000259" key="7">
    <source>
        <dbReference type="PROSITE" id="PS50011"/>
    </source>
</evidence>
<dbReference type="RefSeq" id="WP_149404347.1">
    <property type="nucleotide sequence ID" value="NZ_BIXY01000118.1"/>
</dbReference>
<keyword evidence="5 6" id="KW-0067">ATP-binding</keyword>
<dbReference type="PROSITE" id="PS00107">
    <property type="entry name" value="PROTEIN_KINASE_ATP"/>
    <property type="match status" value="1"/>
</dbReference>
<feature type="binding site" evidence="6">
    <location>
        <position position="132"/>
    </location>
    <ligand>
        <name>ATP</name>
        <dbReference type="ChEBI" id="CHEBI:30616"/>
    </ligand>
</feature>
<dbReference type="Proteomes" id="UP000322530">
    <property type="component" value="Unassembled WGS sequence"/>
</dbReference>
<dbReference type="InterPro" id="IPR000719">
    <property type="entry name" value="Prot_kinase_dom"/>
</dbReference>
<dbReference type="PANTHER" id="PTHR24351">
    <property type="entry name" value="RIBOSOMAL PROTEIN S6 KINASE"/>
    <property type="match status" value="1"/>
</dbReference>
<proteinExistence type="predicted"/>
<gene>
    <name evidence="8" type="ORF">KDI_50840</name>
</gene>
<keyword evidence="1" id="KW-0723">Serine/threonine-protein kinase</keyword>